<accession>A0A852Z2U5</accession>
<proteinExistence type="predicted"/>
<dbReference type="GO" id="GO:0016747">
    <property type="term" value="F:acyltransferase activity, transferring groups other than amino-acyl groups"/>
    <property type="evidence" value="ECO:0007669"/>
    <property type="project" value="InterPro"/>
</dbReference>
<dbReference type="Gene3D" id="3.40.630.30">
    <property type="match status" value="1"/>
</dbReference>
<evidence type="ECO:0000256" key="1">
    <source>
        <dbReference type="ARBA" id="ARBA00022679"/>
    </source>
</evidence>
<protein>
    <submittedName>
        <fullName evidence="4">GNAT superfamily N-acetyltransferase</fullName>
    </submittedName>
</protein>
<dbReference type="Pfam" id="PF00583">
    <property type="entry name" value="Acetyltransf_1"/>
    <property type="match status" value="1"/>
</dbReference>
<reference evidence="4 5" key="1">
    <citation type="submission" date="2020-07" db="EMBL/GenBank/DDBJ databases">
        <title>Genomic Encyclopedia of Type Strains, Phase III (KMG-III): the genomes of soil and plant-associated and newly described type strains.</title>
        <authorList>
            <person name="Whitman W."/>
        </authorList>
    </citation>
    <scope>NUCLEOTIDE SEQUENCE [LARGE SCALE GENOMIC DNA]</scope>
    <source>
        <strain evidence="4 5">CECT 8576</strain>
    </source>
</reference>
<dbReference type="EMBL" id="JACBYW010000002">
    <property type="protein sequence ID" value="NYH77956.1"/>
    <property type="molecule type" value="Genomic_DNA"/>
</dbReference>
<dbReference type="Proteomes" id="UP000548304">
    <property type="component" value="Unassembled WGS sequence"/>
</dbReference>
<dbReference type="SUPFAM" id="SSF55729">
    <property type="entry name" value="Acyl-CoA N-acyltransferases (Nat)"/>
    <property type="match status" value="1"/>
</dbReference>
<organism evidence="4 5">
    <name type="scientific">Actinopolyspora biskrensis</name>
    <dbReference type="NCBI Taxonomy" id="1470178"/>
    <lineage>
        <taxon>Bacteria</taxon>
        <taxon>Bacillati</taxon>
        <taxon>Actinomycetota</taxon>
        <taxon>Actinomycetes</taxon>
        <taxon>Actinopolysporales</taxon>
        <taxon>Actinopolysporaceae</taxon>
        <taxon>Actinopolyspora</taxon>
    </lineage>
</organism>
<dbReference type="PANTHER" id="PTHR43800">
    <property type="entry name" value="PEPTIDYL-LYSINE N-ACETYLTRANSFERASE YJAB"/>
    <property type="match status" value="1"/>
</dbReference>
<gene>
    <name evidence="4" type="ORF">FHR84_001278</name>
</gene>
<sequence length="167" mass="18899">MVRSAKTSELPTLRSVERAAGESFRELGMDAVADDDPPSPPELRRFVDAGHAWVVDRHEQVAAYLLARVLDGCAHIEQVSVHPHHAHQRLGAALVEHLADRARRCGLPALTLTTFRHVDWNGPYYLRCGFRWLSDSEITPGLRDLRAHEAARGLDRWHRGCMRRDLT</sequence>
<keyword evidence="1 4" id="KW-0808">Transferase</keyword>
<evidence type="ECO:0000256" key="2">
    <source>
        <dbReference type="ARBA" id="ARBA00023315"/>
    </source>
</evidence>
<evidence type="ECO:0000313" key="5">
    <source>
        <dbReference type="Proteomes" id="UP000548304"/>
    </source>
</evidence>
<dbReference type="PROSITE" id="PS51186">
    <property type="entry name" value="GNAT"/>
    <property type="match status" value="1"/>
</dbReference>
<dbReference type="InterPro" id="IPR000182">
    <property type="entry name" value="GNAT_dom"/>
</dbReference>
<dbReference type="AlphaFoldDB" id="A0A852Z2U5"/>
<comment type="caution">
    <text evidence="4">The sequence shown here is derived from an EMBL/GenBank/DDBJ whole genome shotgun (WGS) entry which is preliminary data.</text>
</comment>
<evidence type="ECO:0000259" key="3">
    <source>
        <dbReference type="PROSITE" id="PS51186"/>
    </source>
</evidence>
<keyword evidence="2" id="KW-0012">Acyltransferase</keyword>
<dbReference type="RefSeq" id="WP_179534506.1">
    <property type="nucleotide sequence ID" value="NZ_JACBYW010000002.1"/>
</dbReference>
<feature type="domain" description="N-acetyltransferase" evidence="3">
    <location>
        <begin position="11"/>
        <end position="167"/>
    </location>
</feature>
<dbReference type="CDD" id="cd04301">
    <property type="entry name" value="NAT_SF"/>
    <property type="match status" value="1"/>
</dbReference>
<dbReference type="PANTHER" id="PTHR43800:SF1">
    <property type="entry name" value="PEPTIDYL-LYSINE N-ACETYLTRANSFERASE YJAB"/>
    <property type="match status" value="1"/>
</dbReference>
<keyword evidence="5" id="KW-1185">Reference proteome</keyword>
<name>A0A852Z2U5_9ACTN</name>
<dbReference type="InterPro" id="IPR016181">
    <property type="entry name" value="Acyl_CoA_acyltransferase"/>
</dbReference>
<evidence type="ECO:0000313" key="4">
    <source>
        <dbReference type="EMBL" id="NYH77956.1"/>
    </source>
</evidence>